<dbReference type="RefSeq" id="WP_389360682.1">
    <property type="nucleotide sequence ID" value="NZ_JBIACK010000004.1"/>
</dbReference>
<keyword evidence="2" id="KW-1185">Reference proteome</keyword>
<dbReference type="EMBL" id="JBIACK010000004">
    <property type="protein sequence ID" value="MFE8700974.1"/>
    <property type="molecule type" value="Genomic_DNA"/>
</dbReference>
<gene>
    <name evidence="1" type="ORF">ACFYKX_10130</name>
</gene>
<proteinExistence type="predicted"/>
<dbReference type="PROSITE" id="PS51257">
    <property type="entry name" value="PROKAR_LIPOPROTEIN"/>
    <property type="match status" value="1"/>
</dbReference>
<dbReference type="Proteomes" id="UP001601059">
    <property type="component" value="Unassembled WGS sequence"/>
</dbReference>
<organism evidence="1 2">
    <name type="scientific">Cytobacillus spartinae</name>
    <dbReference type="NCBI Taxonomy" id="3299023"/>
    <lineage>
        <taxon>Bacteria</taxon>
        <taxon>Bacillati</taxon>
        <taxon>Bacillota</taxon>
        <taxon>Bacilli</taxon>
        <taxon>Bacillales</taxon>
        <taxon>Bacillaceae</taxon>
        <taxon>Cytobacillus</taxon>
    </lineage>
</organism>
<protein>
    <recommendedName>
        <fullName evidence="3">DUF4878 domain-containing protein</fullName>
    </recommendedName>
</protein>
<accession>A0ABW6KB65</accession>
<comment type="caution">
    <text evidence="1">The sequence shown here is derived from an EMBL/GenBank/DDBJ whole genome shotgun (WGS) entry which is preliminary data.</text>
</comment>
<sequence length="147" mass="16473">MKGIIFQESARWKKPFLVLLSALFVVGLLSGCSEDKSGVEKTALRYTEAIMTGDWETAAGESAGEQLGVMLLLSEQLAQTKFTADLRLNEVIETEVDGKKAHAIVHVVRDMSIQEFGSVTDDRQLMLDLYEVDGKWKVYRVDVLFEQ</sequence>
<reference evidence="1 2" key="1">
    <citation type="submission" date="2024-08" db="EMBL/GenBank/DDBJ databases">
        <title>Two novel Cytobacillus novel species.</title>
        <authorList>
            <person name="Liu G."/>
        </authorList>
    </citation>
    <scope>NUCLEOTIDE SEQUENCE [LARGE SCALE GENOMIC DNA]</scope>
    <source>
        <strain evidence="1 2">FJAT-54145</strain>
    </source>
</reference>
<name>A0ABW6KB65_9BACI</name>
<evidence type="ECO:0008006" key="3">
    <source>
        <dbReference type="Google" id="ProtNLM"/>
    </source>
</evidence>
<evidence type="ECO:0000313" key="2">
    <source>
        <dbReference type="Proteomes" id="UP001601059"/>
    </source>
</evidence>
<evidence type="ECO:0000313" key="1">
    <source>
        <dbReference type="EMBL" id="MFE8700974.1"/>
    </source>
</evidence>